<sequence>MSERMRVAVLGASGFIGAELIRLLSGHPQAEVAFMSSQQHAGRPLGQVVSGLRNSRLAGRRLRGLEELSKVSKVDVAFSCLPNGVLPGVLDEVSGQADLVLNLAGDYRLRDPAEIAEHYPESAGGWRQPIPYYVPEFGPRPSEPVVNLPGCMAVAGLYALYPLFADGLVEPRAVVDAKTGSSGGGAGSAEHPALRYGNLRVHRLHGHRHAPEIGQALGTLTGVKPDLQFSAFSLPVSRGVFATAYTWLRPGVEAGEVRRAFARAYADAPFVRVAGGRSPMTFPMLKTVVGSNTAEVGLSVEGSRCVTVAALDNLIKGGAGQAVQAMNRVFGLEETLGLPEVGPWP</sequence>
<protein>
    <recommendedName>
        <fullName evidence="5">N-acetyl-gamma-glutamyl-phosphate reductase</fullName>
        <shortName evidence="5">AGPR</shortName>
        <ecNumber evidence="5">1.2.1.38</ecNumber>
    </recommendedName>
    <alternativeName>
        <fullName evidence="5">N-acetyl-glutamate semialdehyde dehydrogenase</fullName>
        <shortName evidence="5">NAGSA dehydrogenase</shortName>
    </alternativeName>
</protein>
<dbReference type="SUPFAM" id="SSF55347">
    <property type="entry name" value="Glyceraldehyde-3-phosphate dehydrogenase-like, C-terminal domain"/>
    <property type="match status" value="1"/>
</dbReference>
<dbReference type="Gene3D" id="3.40.50.720">
    <property type="entry name" value="NAD(P)-binding Rossmann-like Domain"/>
    <property type="match status" value="1"/>
</dbReference>
<dbReference type="NCBIfam" id="TIGR01850">
    <property type="entry name" value="argC"/>
    <property type="match status" value="1"/>
</dbReference>
<evidence type="ECO:0000256" key="5">
    <source>
        <dbReference type="HAMAP-Rule" id="MF_00150"/>
    </source>
</evidence>
<keyword evidence="8" id="KW-1185">Reference proteome</keyword>
<comment type="pathway">
    <text evidence="5">Amino-acid biosynthesis; L-arginine biosynthesis; N(2)-acetyl-L-ornithine from L-glutamate: step 3/4.</text>
</comment>
<dbReference type="RefSeq" id="WP_185053016.1">
    <property type="nucleotide sequence ID" value="NZ_BAABIX010000017.1"/>
</dbReference>
<evidence type="ECO:0000259" key="6">
    <source>
        <dbReference type="SMART" id="SM00859"/>
    </source>
</evidence>
<dbReference type="CDD" id="cd17895">
    <property type="entry name" value="AGPR_1_N"/>
    <property type="match status" value="1"/>
</dbReference>
<comment type="function">
    <text evidence="5">Catalyzes the NADPH-dependent reduction of N-acetyl-5-glutamyl phosphate to yield N-acetyl-L-glutamate 5-semialdehyde.</text>
</comment>
<accession>A0A840PJ37</accession>
<evidence type="ECO:0000256" key="3">
    <source>
        <dbReference type="ARBA" id="ARBA00022857"/>
    </source>
</evidence>
<dbReference type="Pfam" id="PF22698">
    <property type="entry name" value="Semialdhyde_dhC_1"/>
    <property type="match status" value="1"/>
</dbReference>
<dbReference type="InterPro" id="IPR036291">
    <property type="entry name" value="NAD(P)-bd_dom_sf"/>
</dbReference>
<dbReference type="InterPro" id="IPR050085">
    <property type="entry name" value="AGPR"/>
</dbReference>
<evidence type="ECO:0000256" key="2">
    <source>
        <dbReference type="ARBA" id="ARBA00022605"/>
    </source>
</evidence>
<dbReference type="GO" id="GO:0070401">
    <property type="term" value="F:NADP+ binding"/>
    <property type="evidence" value="ECO:0007669"/>
    <property type="project" value="InterPro"/>
</dbReference>
<name>A0A840PJ37_9ACTN</name>
<evidence type="ECO:0000256" key="4">
    <source>
        <dbReference type="ARBA" id="ARBA00023002"/>
    </source>
</evidence>
<dbReference type="AlphaFoldDB" id="A0A840PJ37"/>
<dbReference type="EMBL" id="JACHGN010000013">
    <property type="protein sequence ID" value="MBB5136085.1"/>
    <property type="molecule type" value="Genomic_DNA"/>
</dbReference>
<dbReference type="UniPathway" id="UPA00068">
    <property type="reaction ID" value="UER00108"/>
</dbReference>
<dbReference type="Proteomes" id="UP000578449">
    <property type="component" value="Unassembled WGS sequence"/>
</dbReference>
<dbReference type="InterPro" id="IPR058924">
    <property type="entry name" value="AGPR_dimerisation_dom"/>
</dbReference>
<keyword evidence="3 5" id="KW-0521">NADP</keyword>
<evidence type="ECO:0000313" key="7">
    <source>
        <dbReference type="EMBL" id="MBB5136085.1"/>
    </source>
</evidence>
<comment type="similarity">
    <text evidence="5">Belongs to the NAGSA dehydrogenase family. Type 1 subfamily.</text>
</comment>
<dbReference type="GO" id="GO:0006526">
    <property type="term" value="P:L-arginine biosynthetic process"/>
    <property type="evidence" value="ECO:0007669"/>
    <property type="project" value="UniProtKB-UniRule"/>
</dbReference>
<dbReference type="HAMAP" id="MF_00150">
    <property type="entry name" value="ArgC_type1"/>
    <property type="match status" value="1"/>
</dbReference>
<keyword evidence="5" id="KW-0963">Cytoplasm</keyword>
<dbReference type="Pfam" id="PF01118">
    <property type="entry name" value="Semialdhyde_dh"/>
    <property type="match status" value="1"/>
</dbReference>
<keyword evidence="2 5" id="KW-0028">Amino-acid biosynthesis</keyword>
<comment type="catalytic activity">
    <reaction evidence="5">
        <text>N-acetyl-L-glutamate 5-semialdehyde + phosphate + NADP(+) = N-acetyl-L-glutamyl 5-phosphate + NADPH + H(+)</text>
        <dbReference type="Rhea" id="RHEA:21588"/>
        <dbReference type="ChEBI" id="CHEBI:15378"/>
        <dbReference type="ChEBI" id="CHEBI:29123"/>
        <dbReference type="ChEBI" id="CHEBI:43474"/>
        <dbReference type="ChEBI" id="CHEBI:57783"/>
        <dbReference type="ChEBI" id="CHEBI:57936"/>
        <dbReference type="ChEBI" id="CHEBI:58349"/>
        <dbReference type="EC" id="1.2.1.38"/>
    </reaction>
</comment>
<keyword evidence="4 5" id="KW-0560">Oxidoreductase</keyword>
<dbReference type="InterPro" id="IPR000534">
    <property type="entry name" value="Semialdehyde_DH_NAD-bd"/>
</dbReference>
<organism evidence="7 8">
    <name type="scientific">Thermocatellispora tengchongensis</name>
    <dbReference type="NCBI Taxonomy" id="1073253"/>
    <lineage>
        <taxon>Bacteria</taxon>
        <taxon>Bacillati</taxon>
        <taxon>Actinomycetota</taxon>
        <taxon>Actinomycetes</taxon>
        <taxon>Streptosporangiales</taxon>
        <taxon>Streptosporangiaceae</taxon>
        <taxon>Thermocatellispora</taxon>
    </lineage>
</organism>
<dbReference type="GO" id="GO:0051287">
    <property type="term" value="F:NAD binding"/>
    <property type="evidence" value="ECO:0007669"/>
    <property type="project" value="InterPro"/>
</dbReference>
<evidence type="ECO:0000256" key="1">
    <source>
        <dbReference type="ARBA" id="ARBA00022571"/>
    </source>
</evidence>
<dbReference type="GO" id="GO:0003942">
    <property type="term" value="F:N-acetyl-gamma-glutamyl-phosphate reductase activity"/>
    <property type="evidence" value="ECO:0007669"/>
    <property type="project" value="UniProtKB-UniRule"/>
</dbReference>
<keyword evidence="1 5" id="KW-0055">Arginine biosynthesis</keyword>
<dbReference type="EC" id="1.2.1.38" evidence="5"/>
<dbReference type="PANTHER" id="PTHR32338:SF10">
    <property type="entry name" value="N-ACETYL-GAMMA-GLUTAMYL-PHOSPHATE REDUCTASE, CHLOROPLASTIC-RELATED"/>
    <property type="match status" value="1"/>
</dbReference>
<evidence type="ECO:0000313" key="8">
    <source>
        <dbReference type="Proteomes" id="UP000578449"/>
    </source>
</evidence>
<feature type="domain" description="Semialdehyde dehydrogenase NAD-binding" evidence="6">
    <location>
        <begin position="6"/>
        <end position="126"/>
    </location>
</feature>
<reference evidence="7 8" key="1">
    <citation type="submission" date="2020-08" db="EMBL/GenBank/DDBJ databases">
        <title>Genomic Encyclopedia of Type Strains, Phase IV (KMG-IV): sequencing the most valuable type-strain genomes for metagenomic binning, comparative biology and taxonomic classification.</title>
        <authorList>
            <person name="Goeker M."/>
        </authorList>
    </citation>
    <scope>NUCLEOTIDE SEQUENCE [LARGE SCALE GENOMIC DNA]</scope>
    <source>
        <strain evidence="7 8">DSM 45615</strain>
    </source>
</reference>
<dbReference type="InterPro" id="IPR000706">
    <property type="entry name" value="AGPR_type-1"/>
</dbReference>
<dbReference type="SMART" id="SM00859">
    <property type="entry name" value="Semialdhyde_dh"/>
    <property type="match status" value="1"/>
</dbReference>
<comment type="subcellular location">
    <subcellularLocation>
        <location evidence="5">Cytoplasm</location>
    </subcellularLocation>
</comment>
<dbReference type="GO" id="GO:0005737">
    <property type="term" value="C:cytoplasm"/>
    <property type="evidence" value="ECO:0007669"/>
    <property type="project" value="UniProtKB-SubCell"/>
</dbReference>
<feature type="active site" evidence="5">
    <location>
        <position position="151"/>
    </location>
</feature>
<proteinExistence type="inferred from homology"/>
<comment type="caution">
    <text evidence="7">The sequence shown here is derived from an EMBL/GenBank/DDBJ whole genome shotgun (WGS) entry which is preliminary data.</text>
</comment>
<dbReference type="SUPFAM" id="SSF51735">
    <property type="entry name" value="NAD(P)-binding Rossmann-fold domains"/>
    <property type="match status" value="1"/>
</dbReference>
<gene>
    <name evidence="5" type="primary">argC</name>
    <name evidence="7" type="ORF">HNP84_005829</name>
</gene>
<dbReference type="PANTHER" id="PTHR32338">
    <property type="entry name" value="N-ACETYL-GAMMA-GLUTAMYL-PHOSPHATE REDUCTASE, CHLOROPLASTIC-RELATED-RELATED"/>
    <property type="match status" value="1"/>
</dbReference>
<dbReference type="Gene3D" id="3.30.360.10">
    <property type="entry name" value="Dihydrodipicolinate Reductase, domain 2"/>
    <property type="match status" value="1"/>
</dbReference>